<name>A0A6J4T210_9ACTN</name>
<dbReference type="PROSITE" id="PS51234">
    <property type="entry name" value="TSP3"/>
    <property type="match status" value="1"/>
</dbReference>
<feature type="region of interest" description="Disordered" evidence="3">
    <location>
        <begin position="22"/>
        <end position="189"/>
    </location>
</feature>
<dbReference type="EMBL" id="CADCVT010000260">
    <property type="protein sequence ID" value="CAA9511904.1"/>
    <property type="molecule type" value="Genomic_DNA"/>
</dbReference>
<dbReference type="InterPro" id="IPR003367">
    <property type="entry name" value="Thrombospondin_3-like_rpt"/>
</dbReference>
<sequence>MRALTRLILAVVLAAALGAAAGPPPAAVAHPQDGVKDADHDNVDDVPIGNDNCSRENGAFNPNQLDTDSDGLGDACDVDDDADALDDAVDNCPQSPNPSQRDTEGDGIGDPCDFDDDNDADPDQADNCRFVANADQRDTNGDGIGDACDPSTPRAAGAADPPPAGTGAPPLSPSAPGTGPDATPDDGRAPRAVIRGLRSRVSTAELGGGLPVNLSCSERCTVGARLMAGRRSVGTGSAQLDAAGRTYVFVDLDRRVRRLARGKRMRTTLELSVVDSVGNRVRVRRTLTIVGGS</sequence>
<evidence type="ECO:0000256" key="3">
    <source>
        <dbReference type="SAM" id="MobiDB-lite"/>
    </source>
</evidence>
<keyword evidence="1 4" id="KW-0732">Signal</keyword>
<organism evidence="5">
    <name type="scientific">uncultured Solirubrobacteraceae bacterium</name>
    <dbReference type="NCBI Taxonomy" id="1162706"/>
    <lineage>
        <taxon>Bacteria</taxon>
        <taxon>Bacillati</taxon>
        <taxon>Actinomycetota</taxon>
        <taxon>Thermoleophilia</taxon>
        <taxon>Solirubrobacterales</taxon>
        <taxon>Solirubrobacteraceae</taxon>
        <taxon>environmental samples</taxon>
    </lineage>
</organism>
<protein>
    <submittedName>
        <fullName evidence="5">Uncharacterized protein</fullName>
    </submittedName>
</protein>
<evidence type="ECO:0000256" key="1">
    <source>
        <dbReference type="ARBA" id="ARBA00022729"/>
    </source>
</evidence>
<dbReference type="GO" id="GO:0005509">
    <property type="term" value="F:calcium ion binding"/>
    <property type="evidence" value="ECO:0007669"/>
    <property type="project" value="InterPro"/>
</dbReference>
<dbReference type="AlphaFoldDB" id="A0A6J4T210"/>
<evidence type="ECO:0000313" key="5">
    <source>
        <dbReference type="EMBL" id="CAA9511904.1"/>
    </source>
</evidence>
<feature type="compositionally biased region" description="Basic and acidic residues" evidence="3">
    <location>
        <begin position="33"/>
        <end position="43"/>
    </location>
</feature>
<dbReference type="Pfam" id="PF02412">
    <property type="entry name" value="TSP_3"/>
    <property type="match status" value="3"/>
</dbReference>
<feature type="compositionally biased region" description="Acidic residues" evidence="3">
    <location>
        <begin position="112"/>
        <end position="124"/>
    </location>
</feature>
<dbReference type="InterPro" id="IPR017897">
    <property type="entry name" value="Thrombospondin_3_rpt"/>
</dbReference>
<evidence type="ECO:0000256" key="4">
    <source>
        <dbReference type="SAM" id="SignalP"/>
    </source>
</evidence>
<gene>
    <name evidence="5" type="ORF">AVDCRST_MAG85-2388</name>
</gene>
<feature type="chain" id="PRO_5039092602" evidence="4">
    <location>
        <begin position="22"/>
        <end position="293"/>
    </location>
</feature>
<dbReference type="GO" id="GO:0007155">
    <property type="term" value="P:cell adhesion"/>
    <property type="evidence" value="ECO:0007669"/>
    <property type="project" value="InterPro"/>
</dbReference>
<dbReference type="PANTHER" id="PTHR10199:SF100">
    <property type="entry name" value="THROMBOSPONDIN, ISOFORM A"/>
    <property type="match status" value="1"/>
</dbReference>
<evidence type="ECO:0000256" key="2">
    <source>
        <dbReference type="ARBA" id="ARBA00022837"/>
    </source>
</evidence>
<keyword evidence="2" id="KW-0106">Calcium</keyword>
<dbReference type="InterPro" id="IPR028974">
    <property type="entry name" value="TSP_type-3_rpt"/>
</dbReference>
<dbReference type="Gene3D" id="4.10.1080.10">
    <property type="entry name" value="TSP type-3 repeat"/>
    <property type="match status" value="1"/>
</dbReference>
<dbReference type="PANTHER" id="PTHR10199">
    <property type="entry name" value="THROMBOSPONDIN"/>
    <property type="match status" value="1"/>
</dbReference>
<proteinExistence type="predicted"/>
<reference evidence="5" key="1">
    <citation type="submission" date="2020-02" db="EMBL/GenBank/DDBJ databases">
        <authorList>
            <person name="Meier V. D."/>
        </authorList>
    </citation>
    <scope>NUCLEOTIDE SEQUENCE</scope>
    <source>
        <strain evidence="5">AVDCRST_MAG85</strain>
    </source>
</reference>
<feature type="compositionally biased region" description="Acidic residues" evidence="3">
    <location>
        <begin position="67"/>
        <end position="89"/>
    </location>
</feature>
<dbReference type="SUPFAM" id="SSF103647">
    <property type="entry name" value="TSP type-3 repeat"/>
    <property type="match status" value="1"/>
</dbReference>
<accession>A0A6J4T210</accession>
<feature type="signal peptide" evidence="4">
    <location>
        <begin position="1"/>
        <end position="21"/>
    </location>
</feature>
<feature type="compositionally biased region" description="Low complexity" evidence="3">
    <location>
        <begin position="152"/>
        <end position="180"/>
    </location>
</feature>